<accession>A0AAW1SEL4</accession>
<dbReference type="Gene3D" id="3.30.830.10">
    <property type="entry name" value="Metalloenzyme, LuxS/M16 peptidase-like"/>
    <property type="match status" value="2"/>
</dbReference>
<dbReference type="Pfam" id="PF05193">
    <property type="entry name" value="Peptidase_M16_C"/>
    <property type="match status" value="1"/>
</dbReference>
<dbReference type="Pfam" id="PF00675">
    <property type="entry name" value="Peptidase_M16"/>
    <property type="match status" value="1"/>
</dbReference>
<feature type="domain" description="Peptidase M16 C-terminal" evidence="5">
    <location>
        <begin position="245"/>
        <end position="429"/>
    </location>
</feature>
<name>A0AAW1SEL4_9CHLO</name>
<organism evidence="6 7">
    <name type="scientific">Apatococcus lobatus</name>
    <dbReference type="NCBI Taxonomy" id="904363"/>
    <lineage>
        <taxon>Eukaryota</taxon>
        <taxon>Viridiplantae</taxon>
        <taxon>Chlorophyta</taxon>
        <taxon>core chlorophytes</taxon>
        <taxon>Trebouxiophyceae</taxon>
        <taxon>Chlorellales</taxon>
        <taxon>Chlorellaceae</taxon>
        <taxon>Apatococcus</taxon>
    </lineage>
</organism>
<dbReference type="FunFam" id="3.30.830.10:FF:000008">
    <property type="entry name" value="Mitochondrial-processing peptidase subunit beta"/>
    <property type="match status" value="1"/>
</dbReference>
<dbReference type="SUPFAM" id="SSF63411">
    <property type="entry name" value="LuxS/MPP-like metallohydrolase"/>
    <property type="match status" value="2"/>
</dbReference>
<dbReference type="EMBL" id="JALJOS010000001">
    <property type="protein sequence ID" value="KAK9844905.1"/>
    <property type="molecule type" value="Genomic_DNA"/>
</dbReference>
<dbReference type="InterPro" id="IPR011765">
    <property type="entry name" value="Pept_M16_N"/>
</dbReference>
<comment type="similarity">
    <text evidence="2">Belongs to the peptidase M16 family.</text>
</comment>
<evidence type="ECO:0000259" key="5">
    <source>
        <dbReference type="Pfam" id="PF05193"/>
    </source>
</evidence>
<dbReference type="AlphaFoldDB" id="A0AAW1SEL4"/>
<reference evidence="6 7" key="1">
    <citation type="journal article" date="2024" name="Nat. Commun.">
        <title>Phylogenomics reveals the evolutionary origins of lichenization in chlorophyte algae.</title>
        <authorList>
            <person name="Puginier C."/>
            <person name="Libourel C."/>
            <person name="Otte J."/>
            <person name="Skaloud P."/>
            <person name="Haon M."/>
            <person name="Grisel S."/>
            <person name="Petersen M."/>
            <person name="Berrin J.G."/>
            <person name="Delaux P.M."/>
            <person name="Dal Grande F."/>
            <person name="Keller J."/>
        </authorList>
    </citation>
    <scope>NUCLEOTIDE SEQUENCE [LARGE SCALE GENOMIC DNA]</scope>
    <source>
        <strain evidence="6 7">SAG 2145</strain>
    </source>
</reference>
<dbReference type="GO" id="GO:0046872">
    <property type="term" value="F:metal ion binding"/>
    <property type="evidence" value="ECO:0007669"/>
    <property type="project" value="InterPro"/>
</dbReference>
<feature type="domain" description="Peptidase M16 N-terminal" evidence="4">
    <location>
        <begin position="92"/>
        <end position="237"/>
    </location>
</feature>
<evidence type="ECO:0000256" key="3">
    <source>
        <dbReference type="SAM" id="MobiDB-lite"/>
    </source>
</evidence>
<protein>
    <recommendedName>
        <fullName evidence="8">Mitochondrial-processing peptidase subunit alpha</fullName>
    </recommendedName>
</protein>
<evidence type="ECO:0008006" key="8">
    <source>
        <dbReference type="Google" id="ProtNLM"/>
    </source>
</evidence>
<feature type="compositionally biased region" description="Polar residues" evidence="3">
    <location>
        <begin position="72"/>
        <end position="82"/>
    </location>
</feature>
<feature type="region of interest" description="Disordered" evidence="3">
    <location>
        <begin position="285"/>
        <end position="305"/>
    </location>
</feature>
<evidence type="ECO:0000256" key="1">
    <source>
        <dbReference type="ARBA" id="ARBA00002123"/>
    </source>
</evidence>
<evidence type="ECO:0000259" key="4">
    <source>
        <dbReference type="Pfam" id="PF00675"/>
    </source>
</evidence>
<dbReference type="PANTHER" id="PTHR11851">
    <property type="entry name" value="METALLOPROTEASE"/>
    <property type="match status" value="1"/>
</dbReference>
<dbReference type="InterPro" id="IPR007863">
    <property type="entry name" value="Peptidase_M16_C"/>
</dbReference>
<dbReference type="GO" id="GO:0005739">
    <property type="term" value="C:mitochondrion"/>
    <property type="evidence" value="ECO:0007669"/>
    <property type="project" value="TreeGrafter"/>
</dbReference>
<feature type="compositionally biased region" description="Polar residues" evidence="3">
    <location>
        <begin position="288"/>
        <end position="299"/>
    </location>
</feature>
<dbReference type="InterPro" id="IPR011249">
    <property type="entry name" value="Metalloenz_LuxS/M16"/>
</dbReference>
<dbReference type="PANTHER" id="PTHR11851:SF49">
    <property type="entry name" value="MITOCHONDRIAL-PROCESSING PEPTIDASE SUBUNIT ALPHA"/>
    <property type="match status" value="1"/>
</dbReference>
<proteinExistence type="inferred from homology"/>
<keyword evidence="7" id="KW-1185">Reference proteome</keyword>
<evidence type="ECO:0000256" key="2">
    <source>
        <dbReference type="ARBA" id="ARBA00007261"/>
    </source>
</evidence>
<dbReference type="InterPro" id="IPR050361">
    <property type="entry name" value="MPP/UQCRC_Complex"/>
</dbReference>
<evidence type="ECO:0000313" key="7">
    <source>
        <dbReference type="Proteomes" id="UP001438707"/>
    </source>
</evidence>
<sequence>MLRKGLERNAQPLAVQLRASFSSSVTAGAGNLALVGDAQQQSGGFLSRLFGAPQRITTPLTEPLPGLDYPSPATQPTSPPETQITTLPNGLKVASEATPGLTATLGVYVNSGSVWEMPHESGASNLLEYMAYKTTSNRTHFRLVREVESMGGNVLASATREQMAYNIDVVKTNIPEALEVLLDAVANPAFHNWELQEQIKRLTKDIENAKNNPQSLLMEGCHAAAYSGALGQPLIAPLATLPGLSTELMHSFVARNYNPTRMVLAGSGIEHDALVSLAEPMVAGLSGGHSQSSQTQPPSEYTGGDFRQLAAGPITNMMLMFEFNGGWRDVKGSVAVTVLQYLLGGGGSFSAGGPGKGMHSRLYLRVLSGNPWVHHCGAINNMYNDTGLVGIMATCESGQSDNMVGLLVKEFQALTKDVPGHELERAKRAATASILMNLESRAIVVEDIGRQLLTYDRRIPVDEFLTAIEALQPSDITSLVTELLKKPPTFGAIGDISKVPRYQQVAAHFG</sequence>
<comment type="caution">
    <text evidence="6">The sequence shown here is derived from an EMBL/GenBank/DDBJ whole genome shotgun (WGS) entry which is preliminary data.</text>
</comment>
<feature type="region of interest" description="Disordered" evidence="3">
    <location>
        <begin position="61"/>
        <end position="82"/>
    </location>
</feature>
<dbReference type="Proteomes" id="UP001438707">
    <property type="component" value="Unassembled WGS sequence"/>
</dbReference>
<evidence type="ECO:0000313" key="6">
    <source>
        <dbReference type="EMBL" id="KAK9844905.1"/>
    </source>
</evidence>
<gene>
    <name evidence="6" type="ORF">WJX74_008454</name>
</gene>
<comment type="function">
    <text evidence="1">Substrate recognition and binding subunit of the essential mitochondrial processing protease (MPP), which cleaves the mitochondrial sequence off newly imported precursors proteins.</text>
</comment>